<dbReference type="STRING" id="1802517.A2892_03565"/>
<dbReference type="InterPro" id="IPR029044">
    <property type="entry name" value="Nucleotide-diphossugar_trans"/>
</dbReference>
<evidence type="ECO:0000259" key="1">
    <source>
        <dbReference type="Pfam" id="PF00535"/>
    </source>
</evidence>
<dbReference type="CDD" id="cd04179">
    <property type="entry name" value="DPM_DPG-synthase_like"/>
    <property type="match status" value="1"/>
</dbReference>
<gene>
    <name evidence="2" type="ORF">A2892_03565</name>
</gene>
<sequence>MTKKAKIIAVFIAYKAEKTLKKFWEEFPKQYFDECILVDDASGDKTFEIAKTLSGLKAYRNPKNLGYGGNLKRAVAIALNRGADIIMDIHPDNEYKPSAIPLALEKIQKDGFEFVMGNRFTSVYKPLKSGMYVWKVLPLLALSYIDRLVLGVKISDFHQGFRVYTKKLFEKVNFEENSNNYLFSFELITQAAHAKIKIAEVPVETNYQGEKRGASLKNSVKYSLNTFKILVLYSLAKIGIKTKIFNQPKGNLKSRISRFL</sequence>
<dbReference type="Proteomes" id="UP000176404">
    <property type="component" value="Unassembled WGS sequence"/>
</dbReference>
<dbReference type="AlphaFoldDB" id="A0A1F8B5S6"/>
<feature type="domain" description="Glycosyltransferase 2-like" evidence="1">
    <location>
        <begin position="10"/>
        <end position="171"/>
    </location>
</feature>
<dbReference type="Gene3D" id="3.90.550.10">
    <property type="entry name" value="Spore Coat Polysaccharide Biosynthesis Protein SpsA, Chain A"/>
    <property type="match status" value="1"/>
</dbReference>
<name>A0A1F8B5S6_9BACT</name>
<reference evidence="2 3" key="1">
    <citation type="journal article" date="2016" name="Nat. Commun.">
        <title>Thousands of microbial genomes shed light on interconnected biogeochemical processes in an aquifer system.</title>
        <authorList>
            <person name="Anantharaman K."/>
            <person name="Brown C.T."/>
            <person name="Hug L.A."/>
            <person name="Sharon I."/>
            <person name="Castelle C.J."/>
            <person name="Probst A.J."/>
            <person name="Thomas B.C."/>
            <person name="Singh A."/>
            <person name="Wilkins M.J."/>
            <person name="Karaoz U."/>
            <person name="Brodie E.L."/>
            <person name="Williams K.H."/>
            <person name="Hubbard S.S."/>
            <person name="Banfield J.F."/>
        </authorList>
    </citation>
    <scope>NUCLEOTIDE SEQUENCE [LARGE SCALE GENOMIC DNA]</scope>
</reference>
<dbReference type="SUPFAM" id="SSF53448">
    <property type="entry name" value="Nucleotide-diphospho-sugar transferases"/>
    <property type="match status" value="1"/>
</dbReference>
<proteinExistence type="predicted"/>
<dbReference type="InterPro" id="IPR050256">
    <property type="entry name" value="Glycosyltransferase_2"/>
</dbReference>
<evidence type="ECO:0000313" key="2">
    <source>
        <dbReference type="EMBL" id="OGM59403.1"/>
    </source>
</evidence>
<comment type="caution">
    <text evidence="2">The sequence shown here is derived from an EMBL/GenBank/DDBJ whole genome shotgun (WGS) entry which is preliminary data.</text>
</comment>
<dbReference type="InterPro" id="IPR001173">
    <property type="entry name" value="Glyco_trans_2-like"/>
</dbReference>
<dbReference type="PANTHER" id="PTHR48090">
    <property type="entry name" value="UNDECAPRENYL-PHOSPHATE 4-DEOXY-4-FORMAMIDO-L-ARABINOSE TRANSFERASE-RELATED"/>
    <property type="match status" value="1"/>
</dbReference>
<accession>A0A1F8B5S6</accession>
<evidence type="ECO:0000313" key="3">
    <source>
        <dbReference type="Proteomes" id="UP000176404"/>
    </source>
</evidence>
<dbReference type="Pfam" id="PF00535">
    <property type="entry name" value="Glycos_transf_2"/>
    <property type="match status" value="1"/>
</dbReference>
<protein>
    <recommendedName>
        <fullName evidence="1">Glycosyltransferase 2-like domain-containing protein</fullName>
    </recommendedName>
</protein>
<dbReference type="EMBL" id="MGHD01000020">
    <property type="protein sequence ID" value="OGM59403.1"/>
    <property type="molecule type" value="Genomic_DNA"/>
</dbReference>
<organism evidence="2 3">
    <name type="scientific">Candidatus Woesebacteria bacterium RIFCSPLOWO2_01_FULL_39_10b</name>
    <dbReference type="NCBI Taxonomy" id="1802517"/>
    <lineage>
        <taxon>Bacteria</taxon>
        <taxon>Candidatus Woeseibacteriota</taxon>
    </lineage>
</organism>